<evidence type="ECO:0000256" key="1">
    <source>
        <dbReference type="SAM" id="Coils"/>
    </source>
</evidence>
<feature type="coiled-coil region" evidence="1">
    <location>
        <begin position="29"/>
        <end position="73"/>
    </location>
</feature>
<reference evidence="3" key="1">
    <citation type="journal article" name="BMC Genomics">
        <title>Long-read sequencing and de novo genome assembly of marine medaka (Oryzias melastigma).</title>
        <authorList>
            <person name="Liang P."/>
            <person name="Saqib H.S.A."/>
            <person name="Ni X."/>
            <person name="Shen Y."/>
        </authorList>
    </citation>
    <scope>NUCLEOTIDE SEQUENCE</scope>
    <source>
        <strain evidence="3">Bigg-433</strain>
    </source>
</reference>
<name>A0A834BYP3_ORYME</name>
<sequence>MEAITEDSHEIIGLLSHLSGVMNSTEETLTFIRDDVNMTEANLNALTNEANQLEANVRELRQLVHNIKNANIQGAMSTISAAHMESTAAEWRSTASTSGSGSAVQESTVLRKTAEDKLSRSQKEFDRKHQRNNRKLENLSQELDKFNLTRLSEKVNSLLCSRWNILRFVLMFWRLCRFVVVRMRMRDAPPAAGWAAAGMTDSPAVEEKGAAASSPPPKAL</sequence>
<organism evidence="3 4">
    <name type="scientific">Oryzias melastigma</name>
    <name type="common">Marine medaka</name>
    <dbReference type="NCBI Taxonomy" id="30732"/>
    <lineage>
        <taxon>Eukaryota</taxon>
        <taxon>Metazoa</taxon>
        <taxon>Chordata</taxon>
        <taxon>Craniata</taxon>
        <taxon>Vertebrata</taxon>
        <taxon>Euteleostomi</taxon>
        <taxon>Actinopterygii</taxon>
        <taxon>Neopterygii</taxon>
        <taxon>Teleostei</taxon>
        <taxon>Neoteleostei</taxon>
        <taxon>Acanthomorphata</taxon>
        <taxon>Ovalentaria</taxon>
        <taxon>Atherinomorphae</taxon>
        <taxon>Beloniformes</taxon>
        <taxon>Adrianichthyidae</taxon>
        <taxon>Oryziinae</taxon>
        <taxon>Oryzias</taxon>
    </lineage>
</organism>
<dbReference type="Proteomes" id="UP000646548">
    <property type="component" value="Unassembled WGS sequence"/>
</dbReference>
<protein>
    <submittedName>
        <fullName evidence="3">Laminin subunit beta-1</fullName>
    </submittedName>
</protein>
<evidence type="ECO:0000256" key="2">
    <source>
        <dbReference type="SAM" id="MobiDB-lite"/>
    </source>
</evidence>
<feature type="region of interest" description="Disordered" evidence="2">
    <location>
        <begin position="193"/>
        <end position="220"/>
    </location>
</feature>
<feature type="coiled-coil region" evidence="1">
    <location>
        <begin position="122"/>
        <end position="149"/>
    </location>
</feature>
<evidence type="ECO:0000313" key="3">
    <source>
        <dbReference type="EMBL" id="KAF6722422.1"/>
    </source>
</evidence>
<gene>
    <name evidence="3" type="ORF">FQA47_010713</name>
</gene>
<dbReference type="EMBL" id="WKFB01000456">
    <property type="protein sequence ID" value="KAF6722422.1"/>
    <property type="molecule type" value="Genomic_DNA"/>
</dbReference>
<accession>A0A834BYP3</accession>
<dbReference type="AlphaFoldDB" id="A0A834BYP3"/>
<evidence type="ECO:0000313" key="4">
    <source>
        <dbReference type="Proteomes" id="UP000646548"/>
    </source>
</evidence>
<comment type="caution">
    <text evidence="3">The sequence shown here is derived from an EMBL/GenBank/DDBJ whole genome shotgun (WGS) entry which is preliminary data.</text>
</comment>
<proteinExistence type="predicted"/>
<keyword evidence="1" id="KW-0175">Coiled coil</keyword>